<sequence length="129" mass="13971">MLNQHNCGVGNFQWDWVEIKRSLFKYCAFPTISSVLNPEGNFNNMDIHYFAAARAARGVAQETVAPSELTLSDLLKQLGEQHTETTAAGMTLAQVFDRCTFLIDGRSADSSASLSGASRVDVLPPFAGG</sequence>
<dbReference type="InterPro" id="IPR003749">
    <property type="entry name" value="ThiS/MoaD-like"/>
</dbReference>
<accession>A0AB72V7W3</accession>
<organism evidence="1">
    <name type="scientific">Corynebacterium glutamicum (strain R)</name>
    <dbReference type="NCBI Taxonomy" id="340322"/>
    <lineage>
        <taxon>Bacteria</taxon>
        <taxon>Bacillati</taxon>
        <taxon>Actinomycetota</taxon>
        <taxon>Actinomycetes</taxon>
        <taxon>Mycobacteriales</taxon>
        <taxon>Corynebacteriaceae</taxon>
        <taxon>Corynebacterium</taxon>
    </lineage>
</organism>
<dbReference type="CDD" id="cd17040">
    <property type="entry name" value="Ubl_MoaD_like"/>
    <property type="match status" value="1"/>
</dbReference>
<reference evidence="1" key="1">
    <citation type="journal article" date="2007" name="Microbiology">
        <title>Comparative analysis of the Corynebacterium glutamicum group and complete genome sequence of strain R.</title>
        <authorList>
            <person name="Yukawa H."/>
            <person name="Omumasaba C.A."/>
            <person name="Nonaka H."/>
            <person name="Kos P."/>
            <person name="Okai N."/>
            <person name="Suzuki N."/>
            <person name="Suda M."/>
            <person name="Tsuge Y."/>
            <person name="Watanabe J."/>
            <person name="Ikeda Y."/>
            <person name="Vertes A.A."/>
            <person name="Inui M."/>
        </authorList>
    </citation>
    <scope>NUCLEOTIDE SEQUENCE</scope>
    <source>
        <strain evidence="1">R</strain>
    </source>
</reference>
<dbReference type="KEGG" id="cgt:cgR_0294"/>
<evidence type="ECO:0008006" key="2">
    <source>
        <dbReference type="Google" id="ProtNLM"/>
    </source>
</evidence>
<dbReference type="InterPro" id="IPR012675">
    <property type="entry name" value="Beta-grasp_dom_sf"/>
</dbReference>
<dbReference type="InterPro" id="IPR016155">
    <property type="entry name" value="Mopterin_synth/thiamin_S_b"/>
</dbReference>
<dbReference type="SUPFAM" id="SSF54285">
    <property type="entry name" value="MoaD/ThiS"/>
    <property type="match status" value="1"/>
</dbReference>
<name>A0AB72V7W3_CORGB</name>
<proteinExistence type="predicted"/>
<gene>
    <name evidence="1" type="ordered locus">cgR_0294</name>
</gene>
<dbReference type="Proteomes" id="UP000006698">
    <property type="component" value="Chromosome"/>
</dbReference>
<evidence type="ECO:0000313" key="1">
    <source>
        <dbReference type="EMBL" id="BAF53258.1"/>
    </source>
</evidence>
<dbReference type="Pfam" id="PF02597">
    <property type="entry name" value="ThiS"/>
    <property type="match status" value="1"/>
</dbReference>
<dbReference type="EMBL" id="AP009044">
    <property type="protein sequence ID" value="BAF53258.1"/>
    <property type="molecule type" value="Genomic_DNA"/>
</dbReference>
<dbReference type="Gene3D" id="3.10.20.30">
    <property type="match status" value="1"/>
</dbReference>
<protein>
    <recommendedName>
        <fullName evidence="2">Molybdopterin synthase sulfur carrier subunit</fullName>
    </recommendedName>
</protein>
<dbReference type="AlphaFoldDB" id="A0AB72V7W3"/>